<evidence type="ECO:0000256" key="1">
    <source>
        <dbReference type="ARBA" id="ARBA00001946"/>
    </source>
</evidence>
<keyword evidence="5 8" id="KW-0808">Transferase</keyword>
<gene>
    <name evidence="8" type="primary">samt</name>
</gene>
<evidence type="ECO:0000256" key="2">
    <source>
        <dbReference type="ARBA" id="ARBA00004913"/>
    </source>
</evidence>
<keyword evidence="6" id="KW-0479">Metal-binding</keyword>
<dbReference type="InterPro" id="IPR029063">
    <property type="entry name" value="SAM-dependent_MTases_sf"/>
</dbReference>
<evidence type="ECO:0000256" key="5">
    <source>
        <dbReference type="ARBA" id="ARBA00022679"/>
    </source>
</evidence>
<evidence type="ECO:0000313" key="8">
    <source>
        <dbReference type="EMBL" id="CAI05934.1"/>
    </source>
</evidence>
<dbReference type="GO" id="GO:0008168">
    <property type="term" value="F:methyltransferase activity"/>
    <property type="evidence" value="ECO:0007669"/>
    <property type="project" value="UniProtKB-KW"/>
</dbReference>
<dbReference type="Gene3D" id="3.40.50.150">
    <property type="entry name" value="Vaccinia Virus protein VP39"/>
    <property type="match status" value="1"/>
</dbReference>
<comment type="cofactor">
    <cofactor evidence="1">
        <name>Mg(2+)</name>
        <dbReference type="ChEBI" id="CHEBI:18420"/>
    </cofactor>
</comment>
<sequence>MEVVDVLHMNGGIGDASYASNSLVQKMVILLAKPITEEAITELYTRLFPKSICIADLGCSSGPNTFLAVSELIKDVEKKCKSLGHKSPEYQIYLNDLPSNDFNTIFKSLPSFQKSFAEQMGSGFGHCFFTGVPGSFYGRLFPNKSLHFVHSSYSVMWLSRVPDLEEVNKGNIYLSSTSPLSVISSYLKQFQRDFTTFLQCRAEELVPGGVMVLTFLGRKSEDHSGKESGYVWELLARALNELVSEGQIEGEQLDCFNIPQYTPSPAEVKYFVEEEGSFSITRLEATTIHWTAYDHDHDHVTGHHHAFKDGGYSVSNCMRAVAEPLLVSHFGEAIMDEVFRKYREILTDCMTKEKTEFINVTVSMTRRV</sequence>
<keyword evidence="7" id="KW-0460">Magnesium</keyword>
<dbReference type="AlphaFoldDB" id="Q4R0H0"/>
<accession>Q4R0H0</accession>
<reference evidence="8" key="2">
    <citation type="journal article" date="2005" name="Phytochemistry">
        <title>Floral benzenoid carboxyl methyltransferases: from in vitro to in planta function.</title>
        <authorList>
            <person name="Effmert U."/>
            <person name="Saschenbrecker S."/>
            <person name="Ross J."/>
            <person name="Negre F."/>
            <person name="Fraser C."/>
            <person name="Dudareva N."/>
            <person name="Piechulla B."/>
        </authorList>
    </citation>
    <scope>NUCLEOTIDE SEQUENCE</scope>
    <source>
        <tissue evidence="8">Floral</tissue>
    </source>
</reference>
<organism evidence="8">
    <name type="scientific">Hoya carnosa</name>
    <name type="common">Wax plant</name>
    <name type="synonym">Asclepias carnosa</name>
    <dbReference type="NCBI Taxonomy" id="206227"/>
    <lineage>
        <taxon>Eukaryota</taxon>
        <taxon>Viridiplantae</taxon>
        <taxon>Streptophyta</taxon>
        <taxon>Embryophyta</taxon>
        <taxon>Tracheophyta</taxon>
        <taxon>Spermatophyta</taxon>
        <taxon>Magnoliopsida</taxon>
        <taxon>eudicotyledons</taxon>
        <taxon>Gunneridae</taxon>
        <taxon>Pentapetalae</taxon>
        <taxon>asterids</taxon>
        <taxon>lamiids</taxon>
        <taxon>Gentianales</taxon>
        <taxon>Apocynaceae</taxon>
        <taxon>Asclepiadoideae</taxon>
        <taxon>Marsdenieae</taxon>
        <taxon>Hoya</taxon>
    </lineage>
</organism>
<evidence type="ECO:0000256" key="7">
    <source>
        <dbReference type="ARBA" id="ARBA00022842"/>
    </source>
</evidence>
<dbReference type="SUPFAM" id="SSF53335">
    <property type="entry name" value="S-adenosyl-L-methionine-dependent methyltransferases"/>
    <property type="match status" value="1"/>
</dbReference>
<dbReference type="GO" id="GO:0032259">
    <property type="term" value="P:methylation"/>
    <property type="evidence" value="ECO:0007669"/>
    <property type="project" value="UniProtKB-KW"/>
</dbReference>
<keyword evidence="4 8" id="KW-0489">Methyltransferase</keyword>
<dbReference type="InterPro" id="IPR005299">
    <property type="entry name" value="MeTrfase_7"/>
</dbReference>
<proteinExistence type="evidence at transcript level"/>
<name>Q4R0H0_HOYCA</name>
<comment type="pathway">
    <text evidence="2">Alkaloid biosynthesis.</text>
</comment>
<dbReference type="InterPro" id="IPR042086">
    <property type="entry name" value="MeTrfase_capping"/>
</dbReference>
<evidence type="ECO:0000256" key="3">
    <source>
        <dbReference type="ARBA" id="ARBA00007967"/>
    </source>
</evidence>
<protein>
    <submittedName>
        <fullName evidence="8">S-adenosyl-L-methionine:salicylic acid carboxyl methyltransferase</fullName>
    </submittedName>
</protein>
<dbReference type="GO" id="GO:0046872">
    <property type="term" value="F:metal ion binding"/>
    <property type="evidence" value="ECO:0007669"/>
    <property type="project" value="UniProtKB-KW"/>
</dbReference>
<evidence type="ECO:0000256" key="6">
    <source>
        <dbReference type="ARBA" id="ARBA00022723"/>
    </source>
</evidence>
<evidence type="ECO:0000256" key="4">
    <source>
        <dbReference type="ARBA" id="ARBA00022603"/>
    </source>
</evidence>
<dbReference type="Gene3D" id="1.10.1200.270">
    <property type="entry name" value="Methyltransferase, alpha-helical capping domain"/>
    <property type="match status" value="1"/>
</dbReference>
<dbReference type="PANTHER" id="PTHR31009">
    <property type="entry name" value="S-ADENOSYL-L-METHIONINE:CARBOXYL METHYLTRANSFERASE FAMILY PROTEIN"/>
    <property type="match status" value="1"/>
</dbReference>
<dbReference type="Pfam" id="PF03492">
    <property type="entry name" value="Methyltransf_7"/>
    <property type="match status" value="1"/>
</dbReference>
<comment type="similarity">
    <text evidence="3">Belongs to the methyltransferase superfamily. Type-7 methyltransferase family.</text>
</comment>
<dbReference type="EMBL" id="AJ863118">
    <property type="protein sequence ID" value="CAI05934.1"/>
    <property type="molecule type" value="mRNA"/>
</dbReference>
<reference evidence="8" key="1">
    <citation type="submission" date="2004-11" db="EMBL/GenBank/DDBJ databases">
        <authorList>
            <person name="Effmert U.M."/>
        </authorList>
    </citation>
    <scope>NUCLEOTIDE SEQUENCE</scope>
    <source>
        <tissue evidence="8">Floral</tissue>
    </source>
</reference>